<comment type="caution">
    <text evidence="1">The sequence shown here is derived from an EMBL/GenBank/DDBJ whole genome shotgun (WGS) entry which is preliminary data.</text>
</comment>
<evidence type="ECO:0000313" key="2">
    <source>
        <dbReference type="Proteomes" id="UP000316714"/>
    </source>
</evidence>
<accession>A0A5C5V1H9</accession>
<dbReference type="InterPro" id="IPR025516">
    <property type="entry name" value="DUF4404"/>
</dbReference>
<name>A0A5C5V1H9_9BACT</name>
<dbReference type="Pfam" id="PF14357">
    <property type="entry name" value="DUF4404"/>
    <property type="match status" value="1"/>
</dbReference>
<evidence type="ECO:0000313" key="1">
    <source>
        <dbReference type="EMBL" id="TWT32328.1"/>
    </source>
</evidence>
<dbReference type="Proteomes" id="UP000316714">
    <property type="component" value="Unassembled WGS sequence"/>
</dbReference>
<organism evidence="1 2">
    <name type="scientific">Posidoniimonas corsicana</name>
    <dbReference type="NCBI Taxonomy" id="1938618"/>
    <lineage>
        <taxon>Bacteria</taxon>
        <taxon>Pseudomonadati</taxon>
        <taxon>Planctomycetota</taxon>
        <taxon>Planctomycetia</taxon>
        <taxon>Pirellulales</taxon>
        <taxon>Lacipirellulaceae</taxon>
        <taxon>Posidoniimonas</taxon>
    </lineage>
</organism>
<dbReference type="OrthoDB" id="281328at2"/>
<dbReference type="RefSeq" id="WP_146567601.1">
    <property type="nucleotide sequence ID" value="NZ_SIHJ01000003.1"/>
</dbReference>
<gene>
    <name evidence="1" type="ORF">KOR34_40910</name>
</gene>
<proteinExistence type="predicted"/>
<evidence type="ECO:0008006" key="3">
    <source>
        <dbReference type="Google" id="ProtNLM"/>
    </source>
</evidence>
<sequence length="90" mass="9641">MTHDELVATLRKLHDELAQADGVDASTREAFARVSADIERLTDPDQPTTDEDAAAGREGLNGLVTEFEAEHPQISAMIGRIADALAQLGI</sequence>
<dbReference type="AlphaFoldDB" id="A0A5C5V1H9"/>
<dbReference type="EMBL" id="SIHJ01000003">
    <property type="protein sequence ID" value="TWT32328.1"/>
    <property type="molecule type" value="Genomic_DNA"/>
</dbReference>
<protein>
    <recommendedName>
        <fullName evidence="3">DUF4404 domain-containing protein</fullName>
    </recommendedName>
</protein>
<reference evidence="1 2" key="1">
    <citation type="submission" date="2019-02" db="EMBL/GenBank/DDBJ databases">
        <title>Deep-cultivation of Planctomycetes and their phenomic and genomic characterization uncovers novel biology.</title>
        <authorList>
            <person name="Wiegand S."/>
            <person name="Jogler M."/>
            <person name="Boedeker C."/>
            <person name="Pinto D."/>
            <person name="Vollmers J."/>
            <person name="Rivas-Marin E."/>
            <person name="Kohn T."/>
            <person name="Peeters S.H."/>
            <person name="Heuer A."/>
            <person name="Rast P."/>
            <person name="Oberbeckmann S."/>
            <person name="Bunk B."/>
            <person name="Jeske O."/>
            <person name="Meyerdierks A."/>
            <person name="Storesund J.E."/>
            <person name="Kallscheuer N."/>
            <person name="Luecker S."/>
            <person name="Lage O.M."/>
            <person name="Pohl T."/>
            <person name="Merkel B.J."/>
            <person name="Hornburger P."/>
            <person name="Mueller R.-W."/>
            <person name="Bruemmer F."/>
            <person name="Labrenz M."/>
            <person name="Spormann A.M."/>
            <person name="Op Den Camp H."/>
            <person name="Overmann J."/>
            <person name="Amann R."/>
            <person name="Jetten M.S.M."/>
            <person name="Mascher T."/>
            <person name="Medema M.H."/>
            <person name="Devos D.P."/>
            <person name="Kaster A.-K."/>
            <person name="Ovreas L."/>
            <person name="Rohde M."/>
            <person name="Galperin M.Y."/>
            <person name="Jogler C."/>
        </authorList>
    </citation>
    <scope>NUCLEOTIDE SEQUENCE [LARGE SCALE GENOMIC DNA]</scope>
    <source>
        <strain evidence="1 2">KOR34</strain>
    </source>
</reference>
<keyword evidence="2" id="KW-1185">Reference proteome</keyword>